<organism evidence="2 3">
    <name type="scientific">Eleusine coracana subsp. coracana</name>
    <dbReference type="NCBI Taxonomy" id="191504"/>
    <lineage>
        <taxon>Eukaryota</taxon>
        <taxon>Viridiplantae</taxon>
        <taxon>Streptophyta</taxon>
        <taxon>Embryophyta</taxon>
        <taxon>Tracheophyta</taxon>
        <taxon>Spermatophyta</taxon>
        <taxon>Magnoliopsida</taxon>
        <taxon>Liliopsida</taxon>
        <taxon>Poales</taxon>
        <taxon>Poaceae</taxon>
        <taxon>PACMAD clade</taxon>
        <taxon>Chloridoideae</taxon>
        <taxon>Cynodonteae</taxon>
        <taxon>Eleusininae</taxon>
        <taxon>Eleusine</taxon>
    </lineage>
</organism>
<evidence type="ECO:0000313" key="2">
    <source>
        <dbReference type="EMBL" id="GJM94545.1"/>
    </source>
</evidence>
<proteinExistence type="predicted"/>
<dbReference type="SMART" id="SM00743">
    <property type="entry name" value="Agenet"/>
    <property type="match status" value="1"/>
</dbReference>
<name>A0AAV5C8R5_ELECO</name>
<dbReference type="InterPro" id="IPR014002">
    <property type="entry name" value="Agenet_dom_plant"/>
</dbReference>
<reference evidence="2" key="2">
    <citation type="submission" date="2021-12" db="EMBL/GenBank/DDBJ databases">
        <title>Resequencing data analysis of finger millet.</title>
        <authorList>
            <person name="Hatakeyama M."/>
            <person name="Aluri S."/>
            <person name="Balachadran M.T."/>
            <person name="Sivarajan S.R."/>
            <person name="Poveda L."/>
            <person name="Shimizu-Inatsugi R."/>
            <person name="Schlapbach R."/>
            <person name="Sreeman S.M."/>
            <person name="Shimizu K.K."/>
        </authorList>
    </citation>
    <scope>NUCLEOTIDE SEQUENCE</scope>
</reference>
<evidence type="ECO:0000313" key="3">
    <source>
        <dbReference type="Proteomes" id="UP001054889"/>
    </source>
</evidence>
<sequence length="171" mass="20051">MTEHGDELKRYNLFFQINDMRVTESGHLEYYLEYTDYPGENEEWVRVFQKNPACSKQQSSEQIMIRPPFPQWHWKDQVPEQLPNNDVIGIVNETWKIGDMVDWLSEGCYWSGRITKLPTENMVEVELLEPPMGEGQCYDANRNDLRPSLDWSLVGGWTVPLSQVACLMDIF</sequence>
<protein>
    <recommendedName>
        <fullName evidence="1">Agenet domain-containing protein</fullName>
    </recommendedName>
</protein>
<dbReference type="PANTHER" id="PTHR36805">
    <property type="entry name" value="AGENET DOMAIN-CONTAINING PROTEIN"/>
    <property type="match status" value="1"/>
</dbReference>
<reference evidence="2" key="1">
    <citation type="journal article" date="2018" name="DNA Res.">
        <title>Multiple hybrid de novo genome assembly of finger millet, an orphan allotetraploid crop.</title>
        <authorList>
            <person name="Hatakeyama M."/>
            <person name="Aluri S."/>
            <person name="Balachadran M.T."/>
            <person name="Sivarajan S.R."/>
            <person name="Patrignani A."/>
            <person name="Gruter S."/>
            <person name="Poveda L."/>
            <person name="Shimizu-Inatsugi R."/>
            <person name="Baeten J."/>
            <person name="Francoijs K.J."/>
            <person name="Nataraja K.N."/>
            <person name="Reddy Y.A.N."/>
            <person name="Phadnis S."/>
            <person name="Ravikumar R.L."/>
            <person name="Schlapbach R."/>
            <person name="Sreeman S.M."/>
            <person name="Shimizu K.K."/>
        </authorList>
    </citation>
    <scope>NUCLEOTIDE SEQUENCE</scope>
</reference>
<dbReference type="PANTHER" id="PTHR36805:SF7">
    <property type="entry name" value="AGENET DOMAIN-CONTAINING PROTEIN"/>
    <property type="match status" value="1"/>
</dbReference>
<comment type="caution">
    <text evidence="2">The sequence shown here is derived from an EMBL/GenBank/DDBJ whole genome shotgun (WGS) entry which is preliminary data.</text>
</comment>
<gene>
    <name evidence="2" type="primary">ga11200</name>
    <name evidence="2" type="ORF">PR202_ga11200</name>
</gene>
<feature type="domain" description="Agenet" evidence="1">
    <location>
        <begin position="93"/>
        <end position="153"/>
    </location>
</feature>
<accession>A0AAV5C8R5</accession>
<dbReference type="AlphaFoldDB" id="A0AAV5C8R5"/>
<dbReference type="EMBL" id="BQKI01000005">
    <property type="protein sequence ID" value="GJM94545.1"/>
    <property type="molecule type" value="Genomic_DNA"/>
</dbReference>
<keyword evidence="3" id="KW-1185">Reference proteome</keyword>
<dbReference type="Proteomes" id="UP001054889">
    <property type="component" value="Unassembled WGS sequence"/>
</dbReference>
<evidence type="ECO:0000259" key="1">
    <source>
        <dbReference type="SMART" id="SM00743"/>
    </source>
</evidence>